<sequence>MIIKEIKGNAVELFLNRDVHLIHGVVTGFW</sequence>
<dbReference type="EMBL" id="AY967407">
    <property type="protein sequence ID" value="AAX78670.1"/>
    <property type="molecule type" value="Genomic_DNA"/>
</dbReference>
<evidence type="ECO:0000313" key="2">
    <source>
        <dbReference type="Proteomes" id="UP000211040"/>
    </source>
</evidence>
<keyword evidence="2" id="KW-1185">Reference proteome</keyword>
<dbReference type="RefSeq" id="YP_239124.1">
    <property type="nucleotide sequence ID" value="NC_007023.1"/>
</dbReference>
<dbReference type="Proteomes" id="UP000211040">
    <property type="component" value="Genome"/>
</dbReference>
<proteinExistence type="predicted"/>
<organism evidence="1 2">
    <name type="scientific">Escherichia phage RB43</name>
    <dbReference type="NCBI Taxonomy" id="2887182"/>
    <lineage>
        <taxon>Viruses</taxon>
        <taxon>Duplodnaviria</taxon>
        <taxon>Heunggongvirae</taxon>
        <taxon>Uroviricota</taxon>
        <taxon>Caudoviricetes</taxon>
        <taxon>Pantevenvirales</taxon>
        <taxon>Straboviridae</taxon>
        <taxon>Pseudotevenvirus</taxon>
        <taxon>Pseudotevenvirus RB43</taxon>
    </lineage>
</organism>
<accession>Q56BQ0</accession>
<name>Q56BQ0_9CAUD</name>
<dbReference type="GeneID" id="3416158"/>
<dbReference type="KEGG" id="vg:3416158"/>
<protein>
    <submittedName>
        <fullName evidence="1">Uncharacterized protein</fullName>
    </submittedName>
</protein>
<reference evidence="1 2" key="1">
    <citation type="submission" date="2005-03" db="EMBL/GenBank/DDBJ databases">
        <authorList>
            <person name="Petrov V.M."/>
            <person name="Nolan J.M."/>
            <person name="Chin D."/>
            <person name="Krisch H.M."/>
            <person name="Karam J.D."/>
        </authorList>
    </citation>
    <scope>NUCLEOTIDE SEQUENCE [LARGE SCALE GENOMIC DNA]</scope>
</reference>
<gene>
    <name evidence="1" type="ORF">RB43ORF148c</name>
</gene>
<evidence type="ECO:0000313" key="1">
    <source>
        <dbReference type="EMBL" id="AAX78670.1"/>
    </source>
</evidence>